<feature type="compositionally biased region" description="Acidic residues" evidence="1">
    <location>
        <begin position="1"/>
        <end position="10"/>
    </location>
</feature>
<organism evidence="3">
    <name type="scientific">Acromyrmex echinatior</name>
    <name type="common">Panamanian leafcutter ant</name>
    <name type="synonym">Acromyrmex octospinosus echinatior</name>
    <dbReference type="NCBI Taxonomy" id="103372"/>
    <lineage>
        <taxon>Eukaryota</taxon>
        <taxon>Metazoa</taxon>
        <taxon>Ecdysozoa</taxon>
        <taxon>Arthropoda</taxon>
        <taxon>Hexapoda</taxon>
        <taxon>Insecta</taxon>
        <taxon>Pterygota</taxon>
        <taxon>Neoptera</taxon>
        <taxon>Endopterygota</taxon>
        <taxon>Hymenoptera</taxon>
        <taxon>Apocrita</taxon>
        <taxon>Aculeata</taxon>
        <taxon>Formicoidea</taxon>
        <taxon>Formicidae</taxon>
        <taxon>Myrmicinae</taxon>
        <taxon>Acromyrmex</taxon>
    </lineage>
</organism>
<dbReference type="InParanoid" id="F4X0B2"/>
<name>F4X0B2_ACREC</name>
<keyword evidence="3" id="KW-1185">Reference proteome</keyword>
<accession>F4X0B2</accession>
<reference evidence="2" key="1">
    <citation type="submission" date="2011-02" db="EMBL/GenBank/DDBJ databases">
        <title>The genome of the leaf-cutting ant Acromyrmex echinatior suggests key adaptations to social evolution and fungus farming.</title>
        <authorList>
            <person name="Nygaard S."/>
            <person name="Zhang G."/>
        </authorList>
    </citation>
    <scope>NUCLEOTIDE SEQUENCE</scope>
</reference>
<dbReference type="Proteomes" id="UP000007755">
    <property type="component" value="Unassembled WGS sequence"/>
</dbReference>
<feature type="compositionally biased region" description="Acidic residues" evidence="1">
    <location>
        <begin position="17"/>
        <end position="27"/>
    </location>
</feature>
<sequence length="163" mass="18719">MQALEEEEDANERKEEGEEEVEDEEEEARYYTHVTGGKLATFQKSWHSRKRGKFRDTANTRRREYRSLVGKRVPRNLRSCEPSNYVGISFDSANLAHGPAGLSLPVRDLTSEDMWRLVSSLAQKESIGGTDIAENFDVHVFNVAAPVSYERPKFLDYRDTECK</sequence>
<dbReference type="AlphaFoldDB" id="F4X0B2"/>
<evidence type="ECO:0000313" key="2">
    <source>
        <dbReference type="EMBL" id="EGI60110.1"/>
    </source>
</evidence>
<proteinExistence type="predicted"/>
<protein>
    <submittedName>
        <fullName evidence="2">Uncharacterized protein</fullName>
    </submittedName>
</protein>
<dbReference type="EMBL" id="GL888495">
    <property type="protein sequence ID" value="EGI60110.1"/>
    <property type="molecule type" value="Genomic_DNA"/>
</dbReference>
<gene>
    <name evidence="2" type="ORF">G5I_11703</name>
</gene>
<feature type="region of interest" description="Disordered" evidence="1">
    <location>
        <begin position="1"/>
        <end position="30"/>
    </location>
</feature>
<evidence type="ECO:0000256" key="1">
    <source>
        <dbReference type="SAM" id="MobiDB-lite"/>
    </source>
</evidence>
<evidence type="ECO:0000313" key="3">
    <source>
        <dbReference type="Proteomes" id="UP000007755"/>
    </source>
</evidence>